<organism evidence="2 3">
    <name type="scientific">Swingsia samuiensis</name>
    <dbReference type="NCBI Taxonomy" id="1293412"/>
    <lineage>
        <taxon>Bacteria</taxon>
        <taxon>Pseudomonadati</taxon>
        <taxon>Pseudomonadota</taxon>
        <taxon>Alphaproteobacteria</taxon>
        <taxon>Acetobacterales</taxon>
        <taxon>Acetobacteraceae</taxon>
        <taxon>Swingsia</taxon>
    </lineage>
</organism>
<keyword evidence="3" id="KW-1185">Reference proteome</keyword>
<dbReference type="PANTHER" id="PTHR33371">
    <property type="entry name" value="INTERMEMBRANE PHOSPHOLIPID TRANSPORT SYSTEM BINDING PROTEIN MLAD-RELATED"/>
    <property type="match status" value="1"/>
</dbReference>
<evidence type="ECO:0000313" key="3">
    <source>
        <dbReference type="Proteomes" id="UP000316313"/>
    </source>
</evidence>
<dbReference type="RefSeq" id="WP_141462454.1">
    <property type="nucleotide sequence ID" value="NZ_CP038141.1"/>
</dbReference>
<proteinExistence type="predicted"/>
<feature type="domain" description="Mce/MlaD" evidence="1">
    <location>
        <begin position="63"/>
        <end position="132"/>
    </location>
</feature>
<dbReference type="Pfam" id="PF02470">
    <property type="entry name" value="MlaD"/>
    <property type="match status" value="1"/>
</dbReference>
<dbReference type="KEGG" id="ssam:E3D00_09030"/>
<evidence type="ECO:0000259" key="1">
    <source>
        <dbReference type="Pfam" id="PF02470"/>
    </source>
</evidence>
<dbReference type="Proteomes" id="UP000316313">
    <property type="component" value="Chromosome"/>
</dbReference>
<dbReference type="EMBL" id="CP038141">
    <property type="protein sequence ID" value="QDH18074.1"/>
    <property type="molecule type" value="Genomic_DNA"/>
</dbReference>
<dbReference type="OrthoDB" id="7278828at2"/>
<dbReference type="InterPro" id="IPR052336">
    <property type="entry name" value="MlaD_Phospholipid_Transporter"/>
</dbReference>
<name>A0A4Y6ULZ4_9PROT</name>
<reference evidence="2 3" key="1">
    <citation type="submission" date="2019-03" db="EMBL/GenBank/DDBJ databases">
        <title>The complete genome sequence of Swingsia samuiensis NBRC107927(T).</title>
        <authorList>
            <person name="Chua K.-O."/>
            <person name="Chan K.-G."/>
            <person name="See-Too W.-S."/>
        </authorList>
    </citation>
    <scope>NUCLEOTIDE SEQUENCE [LARGE SCALE GENOMIC DNA]</scope>
    <source>
        <strain evidence="2 3">AH83</strain>
    </source>
</reference>
<sequence length="318" mass="34750">MFRIRRVDSARPLFKNRYADEWVGLLVLGALILFAGALTEAGLLKKWLTPEKKIHFVLPESGVAGLAIGNDIEIMGVHAGEIRNLDLNQEGHMYAEGEIEPQFIPFIRQDSSAVIRHRFVVAGASYIELSRGAGQPLDWGYAVLNATVEPNPADVITKTVIDLRGLLLPAMNNVQQMTKQLNDMLTDMHSGKGTVGGLLYKDTVLQHANQVLENLNDTIAKLKPVENQLNIVMKNANGTVENVRATTASLRKDMPQVHQTLSHVNDATAQLPTLLTQAEASANSLRKLMDQIRGLWILGGSGSAKSSSQRLPAQAVKP</sequence>
<dbReference type="InterPro" id="IPR003399">
    <property type="entry name" value="Mce/MlaD"/>
</dbReference>
<protein>
    <submittedName>
        <fullName evidence="2">MCE family protein</fullName>
    </submittedName>
</protein>
<gene>
    <name evidence="2" type="ORF">E3D00_09030</name>
</gene>
<accession>A0A4Y6ULZ4</accession>
<dbReference type="SUPFAM" id="SSF58104">
    <property type="entry name" value="Methyl-accepting chemotaxis protein (MCP) signaling domain"/>
    <property type="match status" value="1"/>
</dbReference>
<dbReference type="PANTHER" id="PTHR33371:SF4">
    <property type="entry name" value="INTERMEMBRANE PHOSPHOLIPID TRANSPORT SYSTEM BINDING PROTEIN MLAD"/>
    <property type="match status" value="1"/>
</dbReference>
<dbReference type="AlphaFoldDB" id="A0A4Y6ULZ4"/>
<evidence type="ECO:0000313" key="2">
    <source>
        <dbReference type="EMBL" id="QDH18074.1"/>
    </source>
</evidence>